<protein>
    <submittedName>
        <fullName evidence="1">Uncharacterized protein</fullName>
    </submittedName>
</protein>
<proteinExistence type="predicted"/>
<sequence>MHVDIVKTEIGQLEKVLDALIRRPRLIRREYWISQIENLLEKPRLSPLDRQRLHALRDLLGDSPADSGSTYA</sequence>
<gene>
    <name evidence="1" type="ORF">NH14_003995</name>
</gene>
<comment type="caution">
    <text evidence="1">The sequence shown here is derived from an EMBL/GenBank/DDBJ whole genome shotgun (WGS) entry which is preliminary data.</text>
</comment>
<reference evidence="1" key="1">
    <citation type="journal article" date="2015" name="Genome Announc.">
        <title>Draft Genome Sequence of the Polyhydroxyalkanoate-Producing Bacterium Burkholderia sacchari LMG 19450 Isolated from Brazilian Sugarcane Plantation Soil.</title>
        <authorList>
            <person name="Alexandrino P.M."/>
            <person name="Mendonca T.T."/>
            <person name="Guaman Bautista L.P."/>
            <person name="Cherix J."/>
            <person name="Lozano-Sakalauskas G.C."/>
            <person name="Fujita A."/>
            <person name="Ramos Filho E."/>
            <person name="Long P."/>
            <person name="Padilla G."/>
            <person name="Taciro M.K."/>
            <person name="Gomez J.G."/>
            <person name="Silva L.F."/>
        </authorList>
    </citation>
    <scope>NUCLEOTIDE SEQUENCE</scope>
    <source>
        <strain evidence="1">LMG 19450</strain>
    </source>
</reference>
<name>A0A8T6Z7T9_9BURK</name>
<accession>A0A8T6Z7T9</accession>
<dbReference type="EMBL" id="JTDB02000001">
    <property type="protein sequence ID" value="NLP60320.1"/>
    <property type="molecule type" value="Genomic_DNA"/>
</dbReference>
<dbReference type="Proteomes" id="UP000030460">
    <property type="component" value="Unassembled WGS sequence"/>
</dbReference>
<dbReference type="OrthoDB" id="9114923at2"/>
<keyword evidence="2" id="KW-1185">Reference proteome</keyword>
<reference evidence="1" key="2">
    <citation type="submission" date="2020-04" db="EMBL/GenBank/DDBJ databases">
        <authorList>
            <person name="Alexandrino P."/>
            <person name="Mendonca T."/>
            <person name="Guaman L."/>
            <person name="Cherix J."/>
            <person name="Lozano-Sakalauskas G."/>
            <person name="Fujita A."/>
            <person name="Filho E.R."/>
            <person name="Long P."/>
            <person name="Padilla G."/>
            <person name="Taciro M.K."/>
            <person name="Gomez J.G."/>
            <person name="Silva L.F."/>
            <person name="Torres M."/>
        </authorList>
    </citation>
    <scope>NUCLEOTIDE SEQUENCE</scope>
    <source>
        <strain evidence="1">LMG 19450</strain>
    </source>
</reference>
<organism evidence="1 2">
    <name type="scientific">Paraburkholderia sacchari</name>
    <dbReference type="NCBI Taxonomy" id="159450"/>
    <lineage>
        <taxon>Bacteria</taxon>
        <taxon>Pseudomonadati</taxon>
        <taxon>Pseudomonadota</taxon>
        <taxon>Betaproteobacteria</taxon>
        <taxon>Burkholderiales</taxon>
        <taxon>Burkholderiaceae</taxon>
        <taxon>Paraburkholderia</taxon>
    </lineage>
</organism>
<evidence type="ECO:0000313" key="1">
    <source>
        <dbReference type="EMBL" id="NLP60320.1"/>
    </source>
</evidence>
<dbReference type="AlphaFoldDB" id="A0A8T6Z7T9"/>
<evidence type="ECO:0000313" key="2">
    <source>
        <dbReference type="Proteomes" id="UP000030460"/>
    </source>
</evidence>